<evidence type="ECO:0000313" key="1">
    <source>
        <dbReference type="EMBL" id="TFC41805.1"/>
    </source>
</evidence>
<dbReference type="Proteomes" id="UP000297403">
    <property type="component" value="Unassembled WGS sequence"/>
</dbReference>
<evidence type="ECO:0000313" key="2">
    <source>
        <dbReference type="Proteomes" id="UP000297403"/>
    </source>
</evidence>
<accession>A0AAQ2C3I4</accession>
<sequence>MSNRDGRRRRNQRRAVVAVVLVSALLGAALVATIGSLNRDLYSASGFVRQYLDALARQDVSSALMLPGVTPTDDQLEAADLPQDLPRTLLRPSVLGELTDIRLTGDSETAQDRHTVVYGFRLDGEPAQMTFQVAHTGTFFGVFDSWRFETSPLAVLQVTVLHEATFSIDQLTLDARAHAAKGAPAAFSNQAAYLAFAPARYTMGHTSALLSSPPQTVTVTASGTTDVTIDAQPNEQFVTQVQDELDSFLNACTTQQVLQPSGCPFGIEINDRVTEPPLWSIAEYPQVTLTGGDSTFEMPETPGQAHIVVEVQSLFDGEVETRDEDVPLSVAISVTVNPDGSLALQLH</sequence>
<gene>
    <name evidence="1" type="ORF">E3O49_15605</name>
</gene>
<reference evidence="1 2" key="1">
    <citation type="submission" date="2019-03" db="EMBL/GenBank/DDBJ databases">
        <title>Genomics of glacier-inhabiting Cryobacterium strains.</title>
        <authorList>
            <person name="Liu Q."/>
            <person name="Xin Y.-H."/>
        </authorList>
    </citation>
    <scope>NUCLEOTIDE SEQUENCE [LARGE SCALE GENOMIC DNA]</scope>
    <source>
        <strain evidence="2">TMT1-22</strain>
    </source>
</reference>
<comment type="caution">
    <text evidence="1">The sequence shown here is derived from an EMBL/GenBank/DDBJ whole genome shotgun (WGS) entry which is preliminary data.</text>
</comment>
<dbReference type="AlphaFoldDB" id="A0AAQ2C3I4"/>
<dbReference type="RefSeq" id="WP_134403034.1">
    <property type="nucleotide sequence ID" value="NZ_SOFY01000084.1"/>
</dbReference>
<dbReference type="EMBL" id="SOFY01000084">
    <property type="protein sequence ID" value="TFC41805.1"/>
    <property type="molecule type" value="Genomic_DNA"/>
</dbReference>
<name>A0AAQ2C3I4_9MICO</name>
<organism evidence="1 2">
    <name type="scientific">Cryobacterium shii</name>
    <dbReference type="NCBI Taxonomy" id="1259235"/>
    <lineage>
        <taxon>Bacteria</taxon>
        <taxon>Bacillati</taxon>
        <taxon>Actinomycetota</taxon>
        <taxon>Actinomycetes</taxon>
        <taxon>Micrococcales</taxon>
        <taxon>Microbacteriaceae</taxon>
        <taxon>Cryobacterium</taxon>
    </lineage>
</organism>
<protein>
    <submittedName>
        <fullName evidence="1">Uncharacterized protein</fullName>
    </submittedName>
</protein>
<keyword evidence="2" id="KW-1185">Reference proteome</keyword>
<proteinExistence type="predicted"/>